<sequence length="116" mass="12987">MYDPLEDIIDQKLDVSDETVRSLISLSKGDLFSDLPGEIPGEKEMLIEHFQTVIDAIIQGIVANPSKLWVFTIIQTALIEIDGEDTETKEHFGDHIEMIMDVLSIESSDGLLGHYL</sequence>
<name>A0A4Q7IQ95_9GAMM</name>
<dbReference type="RefSeq" id="WP_130254229.1">
    <property type="nucleotide sequence ID" value="NZ_PNEC01000030.1"/>
</dbReference>
<evidence type="ECO:0000313" key="2">
    <source>
        <dbReference type="Proteomes" id="UP000291338"/>
    </source>
</evidence>
<dbReference type="AlphaFoldDB" id="A0A4Q7IQ95"/>
<comment type="caution">
    <text evidence="1">The sequence shown here is derived from an EMBL/GenBank/DDBJ whole genome shotgun (WGS) entry which is preliminary data.</text>
</comment>
<dbReference type="Pfam" id="PF16133">
    <property type="entry name" value="DUF4844"/>
    <property type="match status" value="1"/>
</dbReference>
<proteinExistence type="predicted"/>
<gene>
    <name evidence="1" type="ORF">C1E23_03430</name>
</gene>
<dbReference type="EMBL" id="PPSX01000012">
    <property type="protein sequence ID" value="RZQ54484.1"/>
    <property type="molecule type" value="Genomic_DNA"/>
</dbReference>
<dbReference type="InterPro" id="IPR032301">
    <property type="entry name" value="DUF4844"/>
</dbReference>
<organism evidence="1 2">
    <name type="scientific">Pseudoalteromonas phenolica</name>
    <dbReference type="NCBI Taxonomy" id="161398"/>
    <lineage>
        <taxon>Bacteria</taxon>
        <taxon>Pseudomonadati</taxon>
        <taxon>Pseudomonadota</taxon>
        <taxon>Gammaproteobacteria</taxon>
        <taxon>Alteromonadales</taxon>
        <taxon>Pseudoalteromonadaceae</taxon>
        <taxon>Pseudoalteromonas</taxon>
    </lineage>
</organism>
<protein>
    <recommendedName>
        <fullName evidence="3">DUF4844 domain-containing protein</fullName>
    </recommendedName>
</protein>
<dbReference type="Gene3D" id="1.20.1480.40">
    <property type="entry name" value="Uncharacterised protein PF16133, DUF4844"/>
    <property type="match status" value="1"/>
</dbReference>
<dbReference type="InterPro" id="IPR038360">
    <property type="entry name" value="DUF4844_sf"/>
</dbReference>
<reference evidence="1 2" key="1">
    <citation type="submission" date="2018-01" db="EMBL/GenBank/DDBJ databases">
        <title>Co-occurrence of chitin degradation, pigmentation and bioactivity in marine Pseudoalteromonas.</title>
        <authorList>
            <person name="Paulsen S."/>
            <person name="Gram L."/>
            <person name="Machado H."/>
        </authorList>
    </citation>
    <scope>NUCLEOTIDE SEQUENCE [LARGE SCALE GENOMIC DNA]</scope>
    <source>
        <strain evidence="1 2">S3898</strain>
    </source>
</reference>
<dbReference type="Proteomes" id="UP000291338">
    <property type="component" value="Unassembled WGS sequence"/>
</dbReference>
<evidence type="ECO:0008006" key="3">
    <source>
        <dbReference type="Google" id="ProtNLM"/>
    </source>
</evidence>
<accession>A0A4Q7IQ95</accession>
<evidence type="ECO:0000313" key="1">
    <source>
        <dbReference type="EMBL" id="RZQ54484.1"/>
    </source>
</evidence>